<accession>Q21QJ7</accession>
<keyword evidence="4" id="KW-1185">Reference proteome</keyword>
<organism evidence="3 4">
    <name type="scientific">Albidiferax ferrireducens (strain ATCC BAA-621 / DSM 15236 / T118)</name>
    <name type="common">Rhodoferax ferrireducens</name>
    <dbReference type="NCBI Taxonomy" id="338969"/>
    <lineage>
        <taxon>Bacteria</taxon>
        <taxon>Pseudomonadati</taxon>
        <taxon>Pseudomonadota</taxon>
        <taxon>Betaproteobacteria</taxon>
        <taxon>Burkholderiales</taxon>
        <taxon>Comamonadaceae</taxon>
        <taxon>Rhodoferax</taxon>
    </lineage>
</organism>
<dbReference type="KEGG" id="rfr:Rfer_4261"/>
<geneLocation type="plasmid" evidence="4">
    <name>pDSM15236</name>
</geneLocation>
<reference evidence="4" key="1">
    <citation type="submission" date="2006-02" db="EMBL/GenBank/DDBJ databases">
        <title>Complete sequence of plasmid 1 of Rhodoferax ferrireducens DSM 15236.</title>
        <authorList>
            <person name="Copeland A."/>
            <person name="Lucas S."/>
            <person name="Lapidus A."/>
            <person name="Barry K."/>
            <person name="Detter J.C."/>
            <person name="Glavina del Rio T."/>
            <person name="Hammon N."/>
            <person name="Israni S."/>
            <person name="Pitluck S."/>
            <person name="Brettin T."/>
            <person name="Bruce D."/>
            <person name="Han C."/>
            <person name="Tapia R."/>
            <person name="Gilna P."/>
            <person name="Kiss H."/>
            <person name="Schmutz J."/>
            <person name="Larimer F."/>
            <person name="Land M."/>
            <person name="Kyrpides N."/>
            <person name="Ivanova N."/>
            <person name="Richardson P."/>
        </authorList>
    </citation>
    <scope>NUCLEOTIDE SEQUENCE [LARGE SCALE GENOMIC DNA]</scope>
    <source>
        <strain evidence="4">ATCC BAA-621 / DSM 15236 / T118</strain>
        <plasmid evidence="4">Plasmid pDSM15236</plasmid>
    </source>
</reference>
<dbReference type="HOGENOM" id="CLU_167589_1_0_4"/>
<feature type="region of interest" description="Disordered" evidence="1">
    <location>
        <begin position="82"/>
        <end position="101"/>
    </location>
</feature>
<keyword evidence="2" id="KW-0472">Membrane</keyword>
<evidence type="ECO:0000313" key="3">
    <source>
        <dbReference type="EMBL" id="ABD71948.1"/>
    </source>
</evidence>
<keyword evidence="2" id="KW-1133">Transmembrane helix</keyword>
<evidence type="ECO:0000256" key="2">
    <source>
        <dbReference type="SAM" id="Phobius"/>
    </source>
</evidence>
<dbReference type="Proteomes" id="UP000008332">
    <property type="component" value="Plasmid unnamed1"/>
</dbReference>
<protein>
    <submittedName>
        <fullName evidence="3">Uncharacterized protein</fullName>
    </submittedName>
</protein>
<keyword evidence="2" id="KW-0812">Transmembrane</keyword>
<dbReference type="EMBL" id="CP000268">
    <property type="protein sequence ID" value="ABD71948.1"/>
    <property type="molecule type" value="Genomic_DNA"/>
</dbReference>
<dbReference type="OrthoDB" id="9098655at2"/>
<sequence>MRATPIYQCLLEVKSVAGAEFQPVVINVTMGLVMVIGPGLTWWLAVTYFGHKLLQWMFGRDPHLSRIFTKYMKEGDFYDPWPKPSQHMNKRPFGAGRDLLC</sequence>
<evidence type="ECO:0000256" key="1">
    <source>
        <dbReference type="SAM" id="MobiDB-lite"/>
    </source>
</evidence>
<proteinExistence type="predicted"/>
<feature type="transmembrane region" description="Helical" evidence="2">
    <location>
        <begin position="24"/>
        <end position="50"/>
    </location>
</feature>
<evidence type="ECO:0000313" key="4">
    <source>
        <dbReference type="Proteomes" id="UP000008332"/>
    </source>
</evidence>
<dbReference type="eggNOG" id="COG5268">
    <property type="taxonomic scope" value="Bacteria"/>
</dbReference>
<name>Q21QJ7_ALBFT</name>
<gene>
    <name evidence="3" type="ordered locus">Rfer_4261</name>
</gene>
<dbReference type="AlphaFoldDB" id="Q21QJ7"/>
<keyword evidence="3" id="KW-0614">Plasmid</keyword>